<sequence length="128" mass="14485">MKQHILSFFLCLVVLVPQAQTRSTVPGPVVVQPDKEKVLEEEVREDQEIAIYPNPNSGIFTVSLPTSEAKQADLRIMNVIGNEIHREVLTRTNAQFSTTINLNRFAKGLYYVKLETDNFSAIKRVVVK</sequence>
<keyword evidence="1" id="KW-0732">Signal</keyword>
<proteinExistence type="predicted"/>
<dbReference type="AlphaFoldDB" id="A0A5C8KBR6"/>
<accession>A0A5C8KBR6</accession>
<evidence type="ECO:0000313" key="3">
    <source>
        <dbReference type="EMBL" id="TXK47431.1"/>
    </source>
</evidence>
<dbReference type="Pfam" id="PF18962">
    <property type="entry name" value="Por_Secre_tail"/>
    <property type="match status" value="1"/>
</dbReference>
<dbReference type="EMBL" id="VRTY01000029">
    <property type="protein sequence ID" value="TXK47431.1"/>
    <property type="molecule type" value="Genomic_DNA"/>
</dbReference>
<reference evidence="3 4" key="1">
    <citation type="submission" date="2019-08" db="EMBL/GenBank/DDBJ databases">
        <authorList>
            <person name="Shi S."/>
        </authorList>
    </citation>
    <scope>NUCLEOTIDE SEQUENCE [LARGE SCALE GENOMIC DNA]</scope>
    <source>
        <strain evidence="3 4">GY10130</strain>
    </source>
</reference>
<dbReference type="NCBIfam" id="TIGR04183">
    <property type="entry name" value="Por_Secre_tail"/>
    <property type="match status" value="1"/>
</dbReference>
<evidence type="ECO:0000313" key="4">
    <source>
        <dbReference type="Proteomes" id="UP000321926"/>
    </source>
</evidence>
<organism evidence="3 4">
    <name type="scientific">Pontibacter qinzhouensis</name>
    <dbReference type="NCBI Taxonomy" id="2603253"/>
    <lineage>
        <taxon>Bacteria</taxon>
        <taxon>Pseudomonadati</taxon>
        <taxon>Bacteroidota</taxon>
        <taxon>Cytophagia</taxon>
        <taxon>Cytophagales</taxon>
        <taxon>Hymenobacteraceae</taxon>
        <taxon>Pontibacter</taxon>
    </lineage>
</organism>
<keyword evidence="4" id="KW-1185">Reference proteome</keyword>
<feature type="domain" description="Secretion system C-terminal sorting" evidence="2">
    <location>
        <begin position="51"/>
        <end position="127"/>
    </location>
</feature>
<dbReference type="InterPro" id="IPR026444">
    <property type="entry name" value="Secre_tail"/>
</dbReference>
<dbReference type="OrthoDB" id="2985529at2"/>
<gene>
    <name evidence="3" type="ORF">FVR03_09550</name>
</gene>
<evidence type="ECO:0000259" key="2">
    <source>
        <dbReference type="Pfam" id="PF18962"/>
    </source>
</evidence>
<comment type="caution">
    <text evidence="3">The sequence shown here is derived from an EMBL/GenBank/DDBJ whole genome shotgun (WGS) entry which is preliminary data.</text>
</comment>
<dbReference type="Proteomes" id="UP000321926">
    <property type="component" value="Unassembled WGS sequence"/>
</dbReference>
<feature type="signal peptide" evidence="1">
    <location>
        <begin position="1"/>
        <end position="19"/>
    </location>
</feature>
<feature type="chain" id="PRO_5022682864" evidence="1">
    <location>
        <begin position="20"/>
        <end position="128"/>
    </location>
</feature>
<dbReference type="RefSeq" id="WP_147921515.1">
    <property type="nucleotide sequence ID" value="NZ_VRTY01000029.1"/>
</dbReference>
<protein>
    <submittedName>
        <fullName evidence="3">T9SS type A sorting domain-containing protein</fullName>
    </submittedName>
</protein>
<name>A0A5C8KBR6_9BACT</name>
<evidence type="ECO:0000256" key="1">
    <source>
        <dbReference type="SAM" id="SignalP"/>
    </source>
</evidence>